<dbReference type="CDD" id="cd00063">
    <property type="entry name" value="FN3"/>
    <property type="match status" value="2"/>
</dbReference>
<keyword evidence="6" id="KW-1185">Reference proteome</keyword>
<dbReference type="OrthoDB" id="6381660at2759"/>
<dbReference type="InterPro" id="IPR050991">
    <property type="entry name" value="ECM_Regulatory_Proteins"/>
</dbReference>
<evidence type="ECO:0000256" key="1">
    <source>
        <dbReference type="ARBA" id="ARBA00022737"/>
    </source>
</evidence>
<sequence length="1240" mass="139561">MAECIELRKILKCCFRPTRGSQLRIWTLCFIILGLPSIYSSCHFVGTYPPGTINVLYGQPLEIFCVAEKNYSSRDIEFSLYGKQLESQIVNSTTIRLYIDKPEKQVNTYYCKNTKSGKNCINRVLVDSLPPNVTDFKCISNNLEILNCSWIKADTESALRYNLTFESNGNFVTPCTVQMVENSKTRYCIWNSHSFPRYREQEKVFFFVMETCNYFGCNSQNYSIDHYSIVRPDRPSNLKSVKIGTHSVLLKWNVPNTIVDFLDCGVVHKIEYQIEKIDNTTFFHEVNASSLPLKNKTYKFNLTLPYAHMKYEVRISIKSKKAPDSKEFWSENSFLIFYTDSEPPQRPPDTCAGAFDRSVFVGNYRMIYIYWKQLEDYEQAGANFTYKVLVSQDNKTQILFPDKNKSLSYVMLNASVSSMDVTIWSFNQIGSSVNSSYLYIPSEKNIESLGLTSFTKLAYENGTYELAWGGSKEIDNYTMFWCQHNSTNICIGQMNYTVLDPTKSRFAIDLPREHRYQFAISANNGTTTSGIVWAKCDISKEGFVMYRFNMHLKYDIPGKTFVNLKWEMECVLQDGIITGYNISYCPTLRTGPNCDKSFETKHVYISNPKQTNKIIEGLLPFRTYQFSIAINTIFGQKTVENASAQVTTSEDTPTSPVNLVISDVTNNSLVIAWDPPYQRNGNIGKYVVNNFNKEIYVDKVSETDKSRRTVTLTGLQAFTNYSLTVQACNIPINVCSKHSLALYVRTAIGPPSRIKAPTTILNNPDKLRWEPPEIPGGTLDRYQIKIIKDYNLPEIINTTNLLYTFIHCEGGVSTETYQVRAVNFDNDLYHGVKGDAILIPRLSPDSDEYLGPWSEPTTVACRSRDGFTMIIIFMVVFALVGFGYGSIKLYKKYRKMEDIKPVLPYGLGEPEKDRSKFPYPEWNPSTKDEKPSSDEMLLLPNTKSNTVSTTDIKQKDDNCAASDHTDSTALSDSSIGPVDRQISTSDDGSESSLHIEADTDKGDENTIVQEESSEVDSESSRENSPYFSDKTFKKNPNSGYVQPVVSATSGYVQSAPAPLKNSQLATYPQATTSSYVMAGLPPPLFTSRPNPVLTSGYVMPEEVQAKSIMSSPKIMSGNPKDLGPESLPTLPTLPPSVKPSTDSSYIQLQSLDSLPSLKSVRNTVPLKPPASSGYITPGDVVINKHLNNMMTAGHLPEDSAILDPTMSPDAYCRFSWSTDPANDNLHSLLTDSPTRNISKN</sequence>
<dbReference type="InterPro" id="IPR036116">
    <property type="entry name" value="FN3_sf"/>
</dbReference>
<keyword evidence="3" id="KW-1133">Transmembrane helix</keyword>
<dbReference type="SUPFAM" id="SSF49265">
    <property type="entry name" value="Fibronectin type III"/>
    <property type="match status" value="3"/>
</dbReference>
<feature type="region of interest" description="Disordered" evidence="2">
    <location>
        <begin position="913"/>
        <end position="1035"/>
    </location>
</feature>
<feature type="domain" description="Fibronectin type-III" evidence="4">
    <location>
        <begin position="655"/>
        <end position="749"/>
    </location>
</feature>
<feature type="compositionally biased region" description="Polar residues" evidence="2">
    <location>
        <begin position="981"/>
        <end position="992"/>
    </location>
</feature>
<keyword evidence="3" id="KW-0472">Membrane</keyword>
<feature type="transmembrane region" description="Helical" evidence="3">
    <location>
        <begin position="866"/>
        <end position="887"/>
    </location>
</feature>
<proteinExistence type="predicted"/>
<evidence type="ECO:0000313" key="6">
    <source>
        <dbReference type="Proteomes" id="UP000663880"/>
    </source>
</evidence>
<keyword evidence="3" id="KW-0812">Transmembrane</keyword>
<dbReference type="Gene3D" id="2.60.40.10">
    <property type="entry name" value="Immunoglobulins"/>
    <property type="match status" value="4"/>
</dbReference>
<keyword evidence="1" id="KW-0677">Repeat</keyword>
<organism evidence="5 6">
    <name type="scientific">Pieris macdunnoughi</name>
    <dbReference type="NCBI Taxonomy" id="345717"/>
    <lineage>
        <taxon>Eukaryota</taxon>
        <taxon>Metazoa</taxon>
        <taxon>Ecdysozoa</taxon>
        <taxon>Arthropoda</taxon>
        <taxon>Hexapoda</taxon>
        <taxon>Insecta</taxon>
        <taxon>Pterygota</taxon>
        <taxon>Neoptera</taxon>
        <taxon>Endopterygota</taxon>
        <taxon>Lepidoptera</taxon>
        <taxon>Glossata</taxon>
        <taxon>Ditrysia</taxon>
        <taxon>Papilionoidea</taxon>
        <taxon>Pieridae</taxon>
        <taxon>Pierinae</taxon>
        <taxon>Pieris</taxon>
    </lineage>
</organism>
<dbReference type="PANTHER" id="PTHR46708">
    <property type="entry name" value="TENASCIN"/>
    <property type="match status" value="1"/>
</dbReference>
<dbReference type="EMBL" id="CAJOBZ010000036">
    <property type="protein sequence ID" value="CAF4900604.1"/>
    <property type="molecule type" value="Genomic_DNA"/>
</dbReference>
<feature type="transmembrane region" description="Helical" evidence="3">
    <location>
        <begin position="21"/>
        <end position="39"/>
    </location>
</feature>
<name>A0A821V1T9_9NEOP</name>
<dbReference type="PANTHER" id="PTHR46708:SF2">
    <property type="entry name" value="FIBRONECTIN TYPE-III DOMAIN-CONTAINING PROTEIN"/>
    <property type="match status" value="1"/>
</dbReference>
<reference evidence="5" key="1">
    <citation type="submission" date="2021-02" db="EMBL/GenBank/DDBJ databases">
        <authorList>
            <person name="Steward A R."/>
        </authorList>
    </citation>
    <scope>NUCLEOTIDE SEQUENCE</scope>
</reference>
<gene>
    <name evidence="5" type="ORF">PMACD_LOCUS11256</name>
</gene>
<dbReference type="AlphaFoldDB" id="A0A821V1T9"/>
<feature type="region of interest" description="Disordered" evidence="2">
    <location>
        <begin position="1111"/>
        <end position="1142"/>
    </location>
</feature>
<feature type="domain" description="Fibronectin type-III" evidence="4">
    <location>
        <begin position="548"/>
        <end position="651"/>
    </location>
</feature>
<protein>
    <recommendedName>
        <fullName evidence="4">Fibronectin type-III domain-containing protein</fullName>
    </recommendedName>
</protein>
<dbReference type="Pfam" id="PF00041">
    <property type="entry name" value="fn3"/>
    <property type="match status" value="1"/>
</dbReference>
<dbReference type="Proteomes" id="UP000663880">
    <property type="component" value="Unassembled WGS sequence"/>
</dbReference>
<dbReference type="SMART" id="SM00060">
    <property type="entry name" value="FN3"/>
    <property type="match status" value="3"/>
</dbReference>
<dbReference type="InterPro" id="IPR003961">
    <property type="entry name" value="FN3_dom"/>
</dbReference>
<feature type="domain" description="Fibronectin type-III" evidence="4">
    <location>
        <begin position="234"/>
        <end position="342"/>
    </location>
</feature>
<evidence type="ECO:0000256" key="3">
    <source>
        <dbReference type="SAM" id="Phobius"/>
    </source>
</evidence>
<evidence type="ECO:0000256" key="2">
    <source>
        <dbReference type="SAM" id="MobiDB-lite"/>
    </source>
</evidence>
<feature type="compositionally biased region" description="Polar residues" evidence="2">
    <location>
        <begin position="941"/>
        <end position="951"/>
    </location>
</feature>
<evidence type="ECO:0000313" key="5">
    <source>
        <dbReference type="EMBL" id="CAF4900604.1"/>
    </source>
</evidence>
<feature type="compositionally biased region" description="Basic and acidic residues" evidence="2">
    <location>
        <begin position="993"/>
        <end position="1004"/>
    </location>
</feature>
<evidence type="ECO:0000259" key="4">
    <source>
        <dbReference type="PROSITE" id="PS50853"/>
    </source>
</evidence>
<dbReference type="InterPro" id="IPR013783">
    <property type="entry name" value="Ig-like_fold"/>
</dbReference>
<accession>A0A821V1T9</accession>
<comment type="caution">
    <text evidence="5">The sequence shown here is derived from an EMBL/GenBank/DDBJ whole genome shotgun (WGS) entry which is preliminary data.</text>
</comment>
<feature type="compositionally biased region" description="Basic and acidic residues" evidence="2">
    <location>
        <begin position="952"/>
        <end position="966"/>
    </location>
</feature>
<dbReference type="PROSITE" id="PS50853">
    <property type="entry name" value="FN3"/>
    <property type="match status" value="3"/>
</dbReference>